<proteinExistence type="predicted"/>
<evidence type="ECO:0000259" key="2">
    <source>
        <dbReference type="Pfam" id="PF25597"/>
    </source>
</evidence>
<reference evidence="3 4" key="1">
    <citation type="journal article" date="2018" name="PLoS Genet.">
        <title>Population sequencing reveals clonal diversity and ancestral inbreeding in the grapevine cultivar Chardonnay.</title>
        <authorList>
            <person name="Roach M.J."/>
            <person name="Johnson D.L."/>
            <person name="Bohlmann J."/>
            <person name="van Vuuren H.J."/>
            <person name="Jones S.J."/>
            <person name="Pretorius I.S."/>
            <person name="Schmidt S.A."/>
            <person name="Borneman A.R."/>
        </authorList>
    </citation>
    <scope>NUCLEOTIDE SEQUENCE [LARGE SCALE GENOMIC DNA]</scope>
    <source>
        <strain evidence="4">cv. Chardonnay</strain>
        <tissue evidence="3">Leaf</tissue>
    </source>
</reference>
<dbReference type="AlphaFoldDB" id="A0A438GQQ9"/>
<accession>A0A438GQQ9</accession>
<name>A0A438GQQ9_VITVI</name>
<sequence>MDKLGPHAFNCVFLGYFNSKKGYKCFHPPTSKYYVSIDVQFCEGESYFSRNVSLVPLQREISSKEEERLWLEEKSYGFQVEKDSIDLGKGESLDTPNPMTIEFEFEERRDGRPAKLFQQSHTRKNKDSIVMPPSSSNTPLDVGEQGKGYPLHDRKELDSYPLCLFLVITYLSGSSDFTKIEKLQSYLVKEFEMKDLGALKYFLGIEMSRPSKDSSSHYGRGNLVIRRSKKQNVLGFSPKKPMVLFCDDTTTIEIANNMVQHDRTKHIELDRNYIKDNLDSIMIKFPYIKSANQLADMMTHAVTSGPFYALLSKLDMCNIYAPT</sequence>
<comment type="caution">
    <text evidence="3">The sequence shown here is derived from an EMBL/GenBank/DDBJ whole genome shotgun (WGS) entry which is preliminary data.</text>
</comment>
<feature type="region of interest" description="Disordered" evidence="1">
    <location>
        <begin position="116"/>
        <end position="143"/>
    </location>
</feature>
<dbReference type="EMBL" id="QGNW01000368">
    <property type="protein sequence ID" value="RVW74549.1"/>
    <property type="molecule type" value="Genomic_DNA"/>
</dbReference>
<dbReference type="InterPro" id="IPR057670">
    <property type="entry name" value="SH3_retrovirus"/>
</dbReference>
<feature type="domain" description="Retroviral polymerase SH3-like" evidence="2">
    <location>
        <begin position="2"/>
        <end position="49"/>
    </location>
</feature>
<dbReference type="CDD" id="cd09272">
    <property type="entry name" value="RNase_HI_RT_Ty1"/>
    <property type="match status" value="1"/>
</dbReference>
<organism evidence="3 4">
    <name type="scientific">Vitis vinifera</name>
    <name type="common">Grape</name>
    <dbReference type="NCBI Taxonomy" id="29760"/>
    <lineage>
        <taxon>Eukaryota</taxon>
        <taxon>Viridiplantae</taxon>
        <taxon>Streptophyta</taxon>
        <taxon>Embryophyta</taxon>
        <taxon>Tracheophyta</taxon>
        <taxon>Spermatophyta</taxon>
        <taxon>Magnoliopsida</taxon>
        <taxon>eudicotyledons</taxon>
        <taxon>Gunneridae</taxon>
        <taxon>Pentapetalae</taxon>
        <taxon>rosids</taxon>
        <taxon>Vitales</taxon>
        <taxon>Vitaceae</taxon>
        <taxon>Viteae</taxon>
        <taxon>Vitis</taxon>
    </lineage>
</organism>
<protein>
    <recommendedName>
        <fullName evidence="2">Retroviral polymerase SH3-like domain-containing protein</fullName>
    </recommendedName>
</protein>
<evidence type="ECO:0000256" key="1">
    <source>
        <dbReference type="SAM" id="MobiDB-lite"/>
    </source>
</evidence>
<evidence type="ECO:0000313" key="4">
    <source>
        <dbReference type="Proteomes" id="UP000288805"/>
    </source>
</evidence>
<dbReference type="Pfam" id="PF25597">
    <property type="entry name" value="SH3_retrovirus"/>
    <property type="match status" value="1"/>
</dbReference>
<evidence type="ECO:0000313" key="3">
    <source>
        <dbReference type="EMBL" id="RVW74549.1"/>
    </source>
</evidence>
<dbReference type="Proteomes" id="UP000288805">
    <property type="component" value="Unassembled WGS sequence"/>
</dbReference>
<gene>
    <name evidence="3" type="ORF">CK203_053798</name>
</gene>